<keyword evidence="3 6" id="KW-0238">DNA-binding</keyword>
<dbReference type="Proteomes" id="UP001230426">
    <property type="component" value="Unassembled WGS sequence"/>
</dbReference>
<dbReference type="PANTHER" id="PTHR30204:SF69">
    <property type="entry name" value="MERR-FAMILY TRANSCRIPTIONAL REGULATOR"/>
    <property type="match status" value="1"/>
</dbReference>
<reference evidence="6 7" key="1">
    <citation type="submission" date="2023-07" db="EMBL/GenBank/DDBJ databases">
        <title>Sequencing the genomes of 1000 actinobacteria strains.</title>
        <authorList>
            <person name="Klenk H.-P."/>
        </authorList>
    </citation>
    <scope>NUCLEOTIDE SEQUENCE [LARGE SCALE GENOMIC DNA]</scope>
    <source>
        <strain evidence="6 7">DSM 44109</strain>
    </source>
</reference>
<keyword evidence="4" id="KW-0804">Transcription</keyword>
<feature type="domain" description="HTH merR-type" evidence="5">
    <location>
        <begin position="5"/>
        <end position="73"/>
    </location>
</feature>
<protein>
    <submittedName>
        <fullName evidence="6">DNA-binding transcriptional MerR regulator</fullName>
    </submittedName>
</protein>
<evidence type="ECO:0000256" key="3">
    <source>
        <dbReference type="ARBA" id="ARBA00023125"/>
    </source>
</evidence>
<dbReference type="SUPFAM" id="SSF46955">
    <property type="entry name" value="Putative DNA-binding domain"/>
    <property type="match status" value="1"/>
</dbReference>
<dbReference type="EMBL" id="JAUSRB010000002">
    <property type="protein sequence ID" value="MDP9865620.1"/>
    <property type="molecule type" value="Genomic_DNA"/>
</dbReference>
<dbReference type="Gene3D" id="1.10.1660.10">
    <property type="match status" value="1"/>
</dbReference>
<dbReference type="GO" id="GO:0003677">
    <property type="term" value="F:DNA binding"/>
    <property type="evidence" value="ECO:0007669"/>
    <property type="project" value="UniProtKB-KW"/>
</dbReference>
<sequence>MRRITLKIGDLARETGVNVRLLRYYEEQELLVSERAGGGHRRYAADAPATVRRIRTFLGAGLPTRVIRDLLPCVTGDGPDLDPCVIGHLREQLGGIDERIAGLQEARASLAGLLQATEGARPASAGHRLQPEPALH</sequence>
<keyword evidence="1" id="KW-0678">Repressor</keyword>
<proteinExistence type="predicted"/>
<evidence type="ECO:0000256" key="4">
    <source>
        <dbReference type="ARBA" id="ARBA00023163"/>
    </source>
</evidence>
<name>A0ABT9R8Q3_9ACTN</name>
<evidence type="ECO:0000259" key="5">
    <source>
        <dbReference type="PROSITE" id="PS50937"/>
    </source>
</evidence>
<comment type="caution">
    <text evidence="6">The sequence shown here is derived from an EMBL/GenBank/DDBJ whole genome shotgun (WGS) entry which is preliminary data.</text>
</comment>
<gene>
    <name evidence="6" type="ORF">J2S55_004886</name>
</gene>
<keyword evidence="7" id="KW-1185">Reference proteome</keyword>
<dbReference type="Pfam" id="PF13411">
    <property type="entry name" value="MerR_1"/>
    <property type="match status" value="1"/>
</dbReference>
<dbReference type="InterPro" id="IPR000551">
    <property type="entry name" value="MerR-type_HTH_dom"/>
</dbReference>
<evidence type="ECO:0000313" key="6">
    <source>
        <dbReference type="EMBL" id="MDP9865620.1"/>
    </source>
</evidence>
<evidence type="ECO:0000313" key="7">
    <source>
        <dbReference type="Proteomes" id="UP001230426"/>
    </source>
</evidence>
<keyword evidence="2" id="KW-0805">Transcription regulation</keyword>
<dbReference type="PRINTS" id="PR00040">
    <property type="entry name" value="HTHMERR"/>
</dbReference>
<dbReference type="SMART" id="SM00422">
    <property type="entry name" value="HTH_MERR"/>
    <property type="match status" value="1"/>
</dbReference>
<evidence type="ECO:0000256" key="2">
    <source>
        <dbReference type="ARBA" id="ARBA00023015"/>
    </source>
</evidence>
<dbReference type="InterPro" id="IPR009061">
    <property type="entry name" value="DNA-bd_dom_put_sf"/>
</dbReference>
<dbReference type="PROSITE" id="PS50937">
    <property type="entry name" value="HTH_MERR_2"/>
    <property type="match status" value="1"/>
</dbReference>
<dbReference type="RefSeq" id="WP_306865242.1">
    <property type="nucleotide sequence ID" value="NZ_JAUSRB010000002.1"/>
</dbReference>
<evidence type="ECO:0000256" key="1">
    <source>
        <dbReference type="ARBA" id="ARBA00022491"/>
    </source>
</evidence>
<dbReference type="InterPro" id="IPR047057">
    <property type="entry name" value="MerR_fam"/>
</dbReference>
<accession>A0ABT9R8Q3</accession>
<dbReference type="PANTHER" id="PTHR30204">
    <property type="entry name" value="REDOX-CYCLING DRUG-SENSING TRANSCRIPTIONAL ACTIVATOR SOXR"/>
    <property type="match status" value="1"/>
</dbReference>
<organism evidence="6 7">
    <name type="scientific">Streptosporangium brasiliense</name>
    <dbReference type="NCBI Taxonomy" id="47480"/>
    <lineage>
        <taxon>Bacteria</taxon>
        <taxon>Bacillati</taxon>
        <taxon>Actinomycetota</taxon>
        <taxon>Actinomycetes</taxon>
        <taxon>Streptosporangiales</taxon>
        <taxon>Streptosporangiaceae</taxon>
        <taxon>Streptosporangium</taxon>
    </lineage>
</organism>